<name>A0AAD9E2I8_9TELE</name>
<comment type="caution">
    <text evidence="3">The sequence shown here is derived from an EMBL/GenBank/DDBJ whole genome shotgun (WGS) entry which is preliminary data.</text>
</comment>
<reference evidence="3" key="1">
    <citation type="submission" date="2023-03" db="EMBL/GenBank/DDBJ databases">
        <title>Electrophorus voltai genome.</title>
        <authorList>
            <person name="Bian C."/>
        </authorList>
    </citation>
    <scope>NUCLEOTIDE SEQUENCE</scope>
    <source>
        <strain evidence="3">CB-2022</strain>
        <tissue evidence="3">Muscle</tissue>
    </source>
</reference>
<accession>A0AAD9E2I8</accession>
<dbReference type="Proteomes" id="UP001239994">
    <property type="component" value="Unassembled WGS sequence"/>
</dbReference>
<dbReference type="AlphaFoldDB" id="A0AAD9E2I8"/>
<dbReference type="InterPro" id="IPR026134">
    <property type="entry name" value="MDFI/MDFIC"/>
</dbReference>
<keyword evidence="4" id="KW-1185">Reference proteome</keyword>
<organism evidence="3 4">
    <name type="scientific">Electrophorus voltai</name>
    <dbReference type="NCBI Taxonomy" id="2609070"/>
    <lineage>
        <taxon>Eukaryota</taxon>
        <taxon>Metazoa</taxon>
        <taxon>Chordata</taxon>
        <taxon>Craniata</taxon>
        <taxon>Vertebrata</taxon>
        <taxon>Euteleostomi</taxon>
        <taxon>Actinopterygii</taxon>
        <taxon>Neopterygii</taxon>
        <taxon>Teleostei</taxon>
        <taxon>Ostariophysi</taxon>
        <taxon>Gymnotiformes</taxon>
        <taxon>Gymnotoidei</taxon>
        <taxon>Gymnotidae</taxon>
        <taxon>Electrophorus</taxon>
    </lineage>
</organism>
<feature type="non-terminal residue" evidence="3">
    <location>
        <position position="1"/>
    </location>
</feature>
<protein>
    <submittedName>
        <fullName evidence="3">Uncharacterized protein</fullName>
    </submittedName>
</protein>
<dbReference type="EMBL" id="JAROKS010000011">
    <property type="protein sequence ID" value="KAK1800087.1"/>
    <property type="molecule type" value="Genomic_DNA"/>
</dbReference>
<feature type="region of interest" description="Disordered" evidence="2">
    <location>
        <begin position="32"/>
        <end position="65"/>
    </location>
</feature>
<proteinExistence type="inferred from homology"/>
<gene>
    <name evidence="3" type="ORF">P4O66_006139</name>
</gene>
<evidence type="ECO:0000256" key="1">
    <source>
        <dbReference type="ARBA" id="ARBA00025778"/>
    </source>
</evidence>
<sequence length="253" mass="27184">MATELLEGCDKHLSELKSPFMKDDLGIPADISESAVLSSRPSARECDGAGPGDSKLSPNDNASGMENCLIHPQTTSKSLPLDLVFQSTEPPVEQRLPVRAVQEHGKVGVHGNLPVCMQLSASTWPQAAMCPTCKSYRFHHHHQCQELHSCSSDSKTQHSLKTIAAYNHQVAGDDLCASFMLGCLFCQLEDCLVAMGDGCQLCMGTLCSSLCSKVCCCDPFSLQPFLEECPSCDPASCLDTHCCLCRGPGVDNS</sequence>
<evidence type="ECO:0000256" key="2">
    <source>
        <dbReference type="SAM" id="MobiDB-lite"/>
    </source>
</evidence>
<comment type="similarity">
    <text evidence="1">Belongs to the MDFI family.</text>
</comment>
<evidence type="ECO:0000313" key="3">
    <source>
        <dbReference type="EMBL" id="KAK1800087.1"/>
    </source>
</evidence>
<evidence type="ECO:0000313" key="4">
    <source>
        <dbReference type="Proteomes" id="UP001239994"/>
    </source>
</evidence>
<dbReference type="Pfam" id="PF15316">
    <property type="entry name" value="MDFI"/>
    <property type="match status" value="1"/>
</dbReference>
<dbReference type="GO" id="GO:0010468">
    <property type="term" value="P:regulation of gene expression"/>
    <property type="evidence" value="ECO:0007669"/>
    <property type="project" value="UniProtKB-ARBA"/>
</dbReference>